<gene>
    <name evidence="1" type="ORF">THITE_127241</name>
</gene>
<dbReference type="KEGG" id="ttt:THITE_127241"/>
<protein>
    <submittedName>
        <fullName evidence="1">Uncharacterized protein</fullName>
    </submittedName>
</protein>
<organism evidence="1 2">
    <name type="scientific">Thermothielavioides terrestris (strain ATCC 38088 / NRRL 8126)</name>
    <name type="common">Thielavia terrestris</name>
    <dbReference type="NCBI Taxonomy" id="578455"/>
    <lineage>
        <taxon>Eukaryota</taxon>
        <taxon>Fungi</taxon>
        <taxon>Dikarya</taxon>
        <taxon>Ascomycota</taxon>
        <taxon>Pezizomycotina</taxon>
        <taxon>Sordariomycetes</taxon>
        <taxon>Sordariomycetidae</taxon>
        <taxon>Sordariales</taxon>
        <taxon>Chaetomiaceae</taxon>
        <taxon>Thermothielavioides</taxon>
        <taxon>Thermothielavioides terrestris</taxon>
    </lineage>
</organism>
<proteinExistence type="predicted"/>
<dbReference type="Proteomes" id="UP000008181">
    <property type="component" value="Chromosome 5"/>
</dbReference>
<reference evidence="1 2" key="1">
    <citation type="journal article" date="2011" name="Nat. Biotechnol.">
        <title>Comparative genomic analysis of the thermophilic biomass-degrading fungi Myceliophthora thermophila and Thielavia terrestris.</title>
        <authorList>
            <person name="Berka R.M."/>
            <person name="Grigoriev I.V."/>
            <person name="Otillar R."/>
            <person name="Salamov A."/>
            <person name="Grimwood J."/>
            <person name="Reid I."/>
            <person name="Ishmael N."/>
            <person name="John T."/>
            <person name="Darmond C."/>
            <person name="Moisan M.-C."/>
            <person name="Henrissat B."/>
            <person name="Coutinho P.M."/>
            <person name="Lombard V."/>
            <person name="Natvig D.O."/>
            <person name="Lindquist E."/>
            <person name="Schmutz J."/>
            <person name="Lucas S."/>
            <person name="Harris P."/>
            <person name="Powlowski J."/>
            <person name="Bellemare A."/>
            <person name="Taylor D."/>
            <person name="Butler G."/>
            <person name="de Vries R.P."/>
            <person name="Allijn I.E."/>
            <person name="van den Brink J."/>
            <person name="Ushinsky S."/>
            <person name="Storms R."/>
            <person name="Powell A.J."/>
            <person name="Paulsen I.T."/>
            <person name="Elbourne L.D.H."/>
            <person name="Baker S.E."/>
            <person name="Magnuson J."/>
            <person name="LaBoissiere S."/>
            <person name="Clutterbuck A.J."/>
            <person name="Martinez D."/>
            <person name="Wogulis M."/>
            <person name="de Leon A.L."/>
            <person name="Rey M.W."/>
            <person name="Tsang A."/>
        </authorList>
    </citation>
    <scope>NUCLEOTIDE SEQUENCE [LARGE SCALE GENOMIC DNA]</scope>
    <source>
        <strain evidence="2">ATCC 38088 / NRRL 8126</strain>
    </source>
</reference>
<dbReference type="HOGENOM" id="CLU_2607692_0_0_1"/>
<name>G2RDD6_THETT</name>
<evidence type="ECO:0000313" key="1">
    <source>
        <dbReference type="EMBL" id="AEO70775.1"/>
    </source>
</evidence>
<dbReference type="EMBL" id="CP003013">
    <property type="protein sequence ID" value="AEO70775.1"/>
    <property type="molecule type" value="Genomic_DNA"/>
</dbReference>
<dbReference type="GeneID" id="11522870"/>
<keyword evidence="2" id="KW-1185">Reference proteome</keyword>
<dbReference type="AlphaFoldDB" id="G2RDD6"/>
<evidence type="ECO:0000313" key="2">
    <source>
        <dbReference type="Proteomes" id="UP000008181"/>
    </source>
</evidence>
<accession>G2RDD6</accession>
<dbReference type="RefSeq" id="XP_003657111.1">
    <property type="nucleotide sequence ID" value="XM_003657063.1"/>
</dbReference>
<sequence length="79" mass="8661">MSPPLPSPSFAQRRIGMMICAVLHLPFSFLLYVHTAGYLQSHTQASPLLPRFEVGCNGRTRTKRTQISISCLNGGESKG</sequence>